<sequence>MAQCRLIRSTPTTPAPATNAFAPCTRVTNTSPISSFTATSEHSWALNLLPHHLLHQLLLASRPKQLLTRAYRATPIVARVSTTDQFVAQTQHQLSKSSAKRNILPNPSLFEDDQAHGSLSLVSFVVPPQPDAKLLGLLATSSVVRSALRALQMNSVSADLVDESPALVTNAWPV</sequence>
<protein>
    <submittedName>
        <fullName evidence="1">Uncharacterized protein</fullName>
    </submittedName>
</protein>
<keyword evidence="2" id="KW-1185">Reference proteome</keyword>
<dbReference type="EMBL" id="CP110429">
    <property type="protein sequence ID" value="WAQ88225.1"/>
    <property type="molecule type" value="Genomic_DNA"/>
</dbReference>
<dbReference type="RefSeq" id="XP_053023780.1">
    <property type="nucleotide sequence ID" value="XM_053172551.1"/>
</dbReference>
<organism evidence="1 2">
    <name type="scientific">Puccinia triticina</name>
    <dbReference type="NCBI Taxonomy" id="208348"/>
    <lineage>
        <taxon>Eukaryota</taxon>
        <taxon>Fungi</taxon>
        <taxon>Dikarya</taxon>
        <taxon>Basidiomycota</taxon>
        <taxon>Pucciniomycotina</taxon>
        <taxon>Pucciniomycetes</taxon>
        <taxon>Pucciniales</taxon>
        <taxon>Pucciniaceae</taxon>
        <taxon>Puccinia</taxon>
    </lineage>
</organism>
<gene>
    <name evidence="1" type="ORF">PtA15_9A352</name>
</gene>
<name>A0ABY7CT98_9BASI</name>
<evidence type="ECO:0000313" key="1">
    <source>
        <dbReference type="EMBL" id="WAQ88225.1"/>
    </source>
</evidence>
<proteinExistence type="predicted"/>
<dbReference type="GeneID" id="77813446"/>
<accession>A0ABY7CT98</accession>
<evidence type="ECO:0000313" key="2">
    <source>
        <dbReference type="Proteomes" id="UP001164743"/>
    </source>
</evidence>
<reference evidence="1" key="1">
    <citation type="submission" date="2022-10" db="EMBL/GenBank/DDBJ databases">
        <title>Puccinia triticina Genome sequencing and assembly.</title>
        <authorList>
            <person name="Li C."/>
        </authorList>
    </citation>
    <scope>NUCLEOTIDE SEQUENCE</scope>
    <source>
        <strain evidence="1">Pt15</strain>
    </source>
</reference>
<dbReference type="Proteomes" id="UP001164743">
    <property type="component" value="Chromosome 9A"/>
</dbReference>